<proteinExistence type="predicted"/>
<evidence type="ECO:0000313" key="2">
    <source>
        <dbReference type="Proteomes" id="UP001162992"/>
    </source>
</evidence>
<protein>
    <submittedName>
        <fullName evidence="1">Uncharacterized protein</fullName>
    </submittedName>
</protein>
<accession>A0ACC2AQ98</accession>
<evidence type="ECO:0000313" key="1">
    <source>
        <dbReference type="EMBL" id="KAJ7519676.1"/>
    </source>
</evidence>
<name>A0ACC2AQ98_DIPCM</name>
<sequence length="112" mass="12536">MAVGLRKEKVQSVREFLEDMETMIKTTKANVKQAQARAMHYADKTRSDVTFQEGDQVFLKVPEDSTTLSTSKCPKLSPRYCGPFTILKRIGSSAYQLALLESAKVHPVFHGS</sequence>
<reference evidence="2" key="1">
    <citation type="journal article" date="2024" name="Proc. Natl. Acad. Sci. U.S.A.">
        <title>Extraordinary preservation of gene collinearity over three hundred million years revealed in homosporous lycophytes.</title>
        <authorList>
            <person name="Li C."/>
            <person name="Wickell D."/>
            <person name="Kuo L.Y."/>
            <person name="Chen X."/>
            <person name="Nie B."/>
            <person name="Liao X."/>
            <person name="Peng D."/>
            <person name="Ji J."/>
            <person name="Jenkins J."/>
            <person name="Williams M."/>
            <person name="Shu S."/>
            <person name="Plott C."/>
            <person name="Barry K."/>
            <person name="Rajasekar S."/>
            <person name="Grimwood J."/>
            <person name="Han X."/>
            <person name="Sun S."/>
            <person name="Hou Z."/>
            <person name="He W."/>
            <person name="Dai G."/>
            <person name="Sun C."/>
            <person name="Schmutz J."/>
            <person name="Leebens-Mack J.H."/>
            <person name="Li F.W."/>
            <person name="Wang L."/>
        </authorList>
    </citation>
    <scope>NUCLEOTIDE SEQUENCE [LARGE SCALE GENOMIC DNA]</scope>
    <source>
        <strain evidence="2">cv. PW_Plant_1</strain>
    </source>
</reference>
<organism evidence="1 2">
    <name type="scientific">Diphasiastrum complanatum</name>
    <name type="common">Issler's clubmoss</name>
    <name type="synonym">Lycopodium complanatum</name>
    <dbReference type="NCBI Taxonomy" id="34168"/>
    <lineage>
        <taxon>Eukaryota</taxon>
        <taxon>Viridiplantae</taxon>
        <taxon>Streptophyta</taxon>
        <taxon>Embryophyta</taxon>
        <taxon>Tracheophyta</taxon>
        <taxon>Lycopodiopsida</taxon>
        <taxon>Lycopodiales</taxon>
        <taxon>Lycopodiaceae</taxon>
        <taxon>Lycopodioideae</taxon>
        <taxon>Diphasiastrum</taxon>
    </lineage>
</organism>
<dbReference type="EMBL" id="CM055111">
    <property type="protein sequence ID" value="KAJ7519676.1"/>
    <property type="molecule type" value="Genomic_DNA"/>
</dbReference>
<comment type="caution">
    <text evidence="1">The sequence shown here is derived from an EMBL/GenBank/DDBJ whole genome shotgun (WGS) entry which is preliminary data.</text>
</comment>
<gene>
    <name evidence="1" type="ORF">O6H91_20G050300</name>
</gene>
<dbReference type="Proteomes" id="UP001162992">
    <property type="component" value="Chromosome 20"/>
</dbReference>
<keyword evidence="2" id="KW-1185">Reference proteome</keyword>